<evidence type="ECO:0000313" key="1">
    <source>
        <dbReference type="EMBL" id="KIU21783.1"/>
    </source>
</evidence>
<organism evidence="1 2">
    <name type="scientific">Weissella cibaria</name>
    <dbReference type="NCBI Taxonomy" id="137591"/>
    <lineage>
        <taxon>Bacteria</taxon>
        <taxon>Bacillati</taxon>
        <taxon>Bacillota</taxon>
        <taxon>Bacilli</taxon>
        <taxon>Lactobacillales</taxon>
        <taxon>Lactobacillaceae</taxon>
        <taxon>Weissella</taxon>
    </lineage>
</organism>
<dbReference type="InterPro" id="IPR036412">
    <property type="entry name" value="HAD-like_sf"/>
</dbReference>
<dbReference type="GO" id="GO:0000287">
    <property type="term" value="F:magnesium ion binding"/>
    <property type="evidence" value="ECO:0007669"/>
    <property type="project" value="TreeGrafter"/>
</dbReference>
<dbReference type="PANTHER" id="PTHR10000">
    <property type="entry name" value="PHOSPHOSERINE PHOSPHATASE"/>
    <property type="match status" value="1"/>
</dbReference>
<proteinExistence type="predicted"/>
<evidence type="ECO:0000313" key="2">
    <source>
        <dbReference type="Proteomes" id="UP000032287"/>
    </source>
</evidence>
<accession>A0A0D1JK77</accession>
<sequence length="267" mass="29579">MTRLYVTDLDQTFLHEDKTFDADRFTTILDKLDAQGDQFAIATGREAKWVRTKFGALADRVHLVTNNGAAWHVRGTETTTLRTIDPATLTELEQILVDVSPKDGIIAFSADSMYRLNGYGELRADLQDYMTQVYGQIHMVDHLRDIPQPLASVTAIFDVVHSNEAIARIQETTLPLHPTTSGYGAVDILAAGVNKATSLSAMIAELQLAPEDLTVFGDGMNDLEMMQLAGEVYIMPNSDERLFGRGYREALFDNEHDGVLATLETII</sequence>
<gene>
    <name evidence="1" type="primary">ybjI_4</name>
    <name evidence="1" type="ORF">QX99_00470</name>
</gene>
<dbReference type="Gene3D" id="3.40.50.1000">
    <property type="entry name" value="HAD superfamily/HAD-like"/>
    <property type="match status" value="1"/>
</dbReference>
<dbReference type="GO" id="GO:0016791">
    <property type="term" value="F:phosphatase activity"/>
    <property type="evidence" value="ECO:0007669"/>
    <property type="project" value="UniProtKB-ARBA"/>
</dbReference>
<protein>
    <submittedName>
        <fullName evidence="1">YbjI_4 protein</fullName>
        <ecNumber evidence="1">3.1.3.-</ecNumber>
    </submittedName>
</protein>
<dbReference type="EMBL" id="JWHU01000006">
    <property type="protein sequence ID" value="KIU21783.1"/>
    <property type="molecule type" value="Genomic_DNA"/>
</dbReference>
<dbReference type="AlphaFoldDB" id="A0A0D1JK77"/>
<dbReference type="Proteomes" id="UP000032287">
    <property type="component" value="Unassembled WGS sequence"/>
</dbReference>
<dbReference type="GO" id="GO:0005829">
    <property type="term" value="C:cytosol"/>
    <property type="evidence" value="ECO:0007669"/>
    <property type="project" value="TreeGrafter"/>
</dbReference>
<dbReference type="STRING" id="137591.AO080_00255"/>
<dbReference type="Pfam" id="PF08282">
    <property type="entry name" value="Hydrolase_3"/>
    <property type="match status" value="1"/>
</dbReference>
<name>A0A0D1JK77_9LACO</name>
<dbReference type="EC" id="3.1.3.-" evidence="1"/>
<dbReference type="Gene3D" id="3.30.1240.10">
    <property type="match status" value="1"/>
</dbReference>
<dbReference type="SUPFAM" id="SSF56784">
    <property type="entry name" value="HAD-like"/>
    <property type="match status" value="1"/>
</dbReference>
<dbReference type="eggNOG" id="COG0561">
    <property type="taxonomic scope" value="Bacteria"/>
</dbReference>
<reference evidence="1 2" key="1">
    <citation type="journal article" date="2015" name="Microbiology (Mosc.)">
        <title>Genomics of the Weissella cibaria species with an examination of its metabolic traits.</title>
        <authorList>
            <person name="Lynch K.M."/>
            <person name="Lucid A."/>
            <person name="Arendt E.K."/>
            <person name="Sleator R.D."/>
            <person name="Lucey B."/>
            <person name="Coffey A."/>
        </authorList>
    </citation>
    <scope>NUCLEOTIDE SEQUENCE [LARGE SCALE GENOMIC DNA]</scope>
    <source>
        <strain evidence="1 2">MG1</strain>
    </source>
</reference>
<comment type="caution">
    <text evidence="1">The sequence shown here is derived from an EMBL/GenBank/DDBJ whole genome shotgun (WGS) entry which is preliminary data.</text>
</comment>
<dbReference type="PATRIC" id="fig|137591.25.peg.456"/>
<dbReference type="PANTHER" id="PTHR10000:SF53">
    <property type="entry name" value="5-AMINO-6-(5-PHOSPHO-D-RIBITYLAMINO)URACIL PHOSPHATASE YBJI-RELATED"/>
    <property type="match status" value="1"/>
</dbReference>
<keyword evidence="1" id="KW-0378">Hydrolase</keyword>
<dbReference type="RefSeq" id="WP_043708874.1">
    <property type="nucleotide sequence ID" value="NZ_JALOCT010000003.1"/>
</dbReference>
<keyword evidence="2" id="KW-1185">Reference proteome</keyword>
<dbReference type="InterPro" id="IPR023214">
    <property type="entry name" value="HAD_sf"/>
</dbReference>